<sequence>MSRNINDFVDLCAFEDYLTAQERLLPVLPEVEQLTERVIRILADNPGKMQLQGTNTYIVGTGQARLLIDTGEGKPRWAETIISQAETRQISFSAVLLTHWHGDHTGGVSDLLARWPTLQGRIFKNQPDRGQEAITDGQTFAVEGATVRAVHTPGHSTDHMCFVLEEDDALFTGDNLLGHGTTAVEDLAAYMATLARMQGLACRRGYPGHGALLHDLRLKLQLELGLKHRRERQIQAALVAAGRATPAQLVGAVFGLLPAPVVESVFQPFMTQLLLKLAGENRVAFEFRGGEKLWFKR</sequence>
<proteinExistence type="inferred from homology"/>
<keyword evidence="3" id="KW-0479">Metal-binding</keyword>
<dbReference type="EMBL" id="KV878349">
    <property type="protein sequence ID" value="OJJ43921.1"/>
    <property type="molecule type" value="Genomic_DNA"/>
</dbReference>
<gene>
    <name evidence="7" type="ORF">ASPZODRAFT_72797</name>
</gene>
<accession>A0A1L9S9W1</accession>
<dbReference type="AlphaFoldDB" id="A0A1L9S9W1"/>
<name>A0A1L9S9W1_9EURO</name>
<evidence type="ECO:0000313" key="8">
    <source>
        <dbReference type="Proteomes" id="UP000184188"/>
    </source>
</evidence>
<protein>
    <recommendedName>
        <fullName evidence="6">Metallo-beta-lactamase domain-containing protein</fullName>
    </recommendedName>
</protein>
<dbReference type="InterPro" id="IPR001279">
    <property type="entry name" value="Metallo-B-lactamas"/>
</dbReference>
<dbReference type="GO" id="GO:0016787">
    <property type="term" value="F:hydrolase activity"/>
    <property type="evidence" value="ECO:0007669"/>
    <property type="project" value="UniProtKB-KW"/>
</dbReference>
<dbReference type="InterPro" id="IPR036866">
    <property type="entry name" value="RibonucZ/Hydroxyglut_hydro"/>
</dbReference>
<dbReference type="STRING" id="1073090.A0A1L9S9W1"/>
<keyword evidence="5" id="KW-0862">Zinc</keyword>
<reference evidence="8" key="1">
    <citation type="journal article" date="2017" name="Genome Biol.">
        <title>Comparative genomics reveals high biological diversity and specific adaptations in the industrially and medically important fungal genus Aspergillus.</title>
        <authorList>
            <person name="de Vries R.P."/>
            <person name="Riley R."/>
            <person name="Wiebenga A."/>
            <person name="Aguilar-Osorio G."/>
            <person name="Amillis S."/>
            <person name="Uchima C.A."/>
            <person name="Anderluh G."/>
            <person name="Asadollahi M."/>
            <person name="Askin M."/>
            <person name="Barry K."/>
            <person name="Battaglia E."/>
            <person name="Bayram O."/>
            <person name="Benocci T."/>
            <person name="Braus-Stromeyer S.A."/>
            <person name="Caldana C."/>
            <person name="Canovas D."/>
            <person name="Cerqueira G.C."/>
            <person name="Chen F."/>
            <person name="Chen W."/>
            <person name="Choi C."/>
            <person name="Clum A."/>
            <person name="Dos Santos R.A."/>
            <person name="Damasio A.R."/>
            <person name="Diallinas G."/>
            <person name="Emri T."/>
            <person name="Fekete E."/>
            <person name="Flipphi M."/>
            <person name="Freyberg S."/>
            <person name="Gallo A."/>
            <person name="Gournas C."/>
            <person name="Habgood R."/>
            <person name="Hainaut M."/>
            <person name="Harispe M.L."/>
            <person name="Henrissat B."/>
            <person name="Hilden K.S."/>
            <person name="Hope R."/>
            <person name="Hossain A."/>
            <person name="Karabika E."/>
            <person name="Karaffa L."/>
            <person name="Karanyi Z."/>
            <person name="Krasevec N."/>
            <person name="Kuo A."/>
            <person name="Kusch H."/>
            <person name="LaButti K."/>
            <person name="Lagendijk E.L."/>
            <person name="Lapidus A."/>
            <person name="Levasseur A."/>
            <person name="Lindquist E."/>
            <person name="Lipzen A."/>
            <person name="Logrieco A.F."/>
            <person name="MacCabe A."/>
            <person name="Maekelae M.R."/>
            <person name="Malavazi I."/>
            <person name="Melin P."/>
            <person name="Meyer V."/>
            <person name="Mielnichuk N."/>
            <person name="Miskei M."/>
            <person name="Molnar A.P."/>
            <person name="Mule G."/>
            <person name="Ngan C.Y."/>
            <person name="Orejas M."/>
            <person name="Orosz E."/>
            <person name="Ouedraogo J.P."/>
            <person name="Overkamp K.M."/>
            <person name="Park H.-S."/>
            <person name="Perrone G."/>
            <person name="Piumi F."/>
            <person name="Punt P.J."/>
            <person name="Ram A.F."/>
            <person name="Ramon A."/>
            <person name="Rauscher S."/>
            <person name="Record E."/>
            <person name="Riano-Pachon D.M."/>
            <person name="Robert V."/>
            <person name="Roehrig J."/>
            <person name="Ruller R."/>
            <person name="Salamov A."/>
            <person name="Salih N.S."/>
            <person name="Samson R.A."/>
            <person name="Sandor E."/>
            <person name="Sanguinetti M."/>
            <person name="Schuetze T."/>
            <person name="Sepcic K."/>
            <person name="Shelest E."/>
            <person name="Sherlock G."/>
            <person name="Sophianopoulou V."/>
            <person name="Squina F.M."/>
            <person name="Sun H."/>
            <person name="Susca A."/>
            <person name="Todd R.B."/>
            <person name="Tsang A."/>
            <person name="Unkles S.E."/>
            <person name="van de Wiele N."/>
            <person name="van Rossen-Uffink D."/>
            <person name="Oliveira J.V."/>
            <person name="Vesth T.C."/>
            <person name="Visser J."/>
            <person name="Yu J.-H."/>
            <person name="Zhou M."/>
            <person name="Andersen M.R."/>
            <person name="Archer D.B."/>
            <person name="Baker S.E."/>
            <person name="Benoit I."/>
            <person name="Brakhage A.A."/>
            <person name="Braus G.H."/>
            <person name="Fischer R."/>
            <person name="Frisvad J.C."/>
            <person name="Goldman G.H."/>
            <person name="Houbraken J."/>
            <person name="Oakley B."/>
            <person name="Pocsi I."/>
            <person name="Scazzocchio C."/>
            <person name="Seiboth B."/>
            <person name="vanKuyk P.A."/>
            <person name="Wortman J."/>
            <person name="Dyer P.S."/>
            <person name="Grigoriev I.V."/>
        </authorList>
    </citation>
    <scope>NUCLEOTIDE SEQUENCE [LARGE SCALE GENOMIC DNA]</scope>
    <source>
        <strain evidence="8">CBS 506.65</strain>
    </source>
</reference>
<evidence type="ECO:0000259" key="6">
    <source>
        <dbReference type="SMART" id="SM00849"/>
    </source>
</evidence>
<evidence type="ECO:0000256" key="2">
    <source>
        <dbReference type="ARBA" id="ARBA00007749"/>
    </source>
</evidence>
<dbReference type="FunFam" id="3.60.15.10:FF:000041">
    <property type="entry name" value="Metallo-beta-lactamase domain protein"/>
    <property type="match status" value="1"/>
</dbReference>
<comment type="cofactor">
    <cofactor evidence="1">
        <name>Zn(2+)</name>
        <dbReference type="ChEBI" id="CHEBI:29105"/>
    </cofactor>
</comment>
<feature type="domain" description="Metallo-beta-lactamase" evidence="6">
    <location>
        <begin position="53"/>
        <end position="209"/>
    </location>
</feature>
<organism evidence="7 8">
    <name type="scientific">Penicilliopsis zonata CBS 506.65</name>
    <dbReference type="NCBI Taxonomy" id="1073090"/>
    <lineage>
        <taxon>Eukaryota</taxon>
        <taxon>Fungi</taxon>
        <taxon>Dikarya</taxon>
        <taxon>Ascomycota</taxon>
        <taxon>Pezizomycotina</taxon>
        <taxon>Eurotiomycetes</taxon>
        <taxon>Eurotiomycetidae</taxon>
        <taxon>Eurotiales</taxon>
        <taxon>Aspergillaceae</taxon>
        <taxon>Penicilliopsis</taxon>
    </lineage>
</organism>
<keyword evidence="4" id="KW-0378">Hydrolase</keyword>
<dbReference type="GO" id="GO:0046872">
    <property type="term" value="F:metal ion binding"/>
    <property type="evidence" value="ECO:0007669"/>
    <property type="project" value="UniProtKB-KW"/>
</dbReference>
<evidence type="ECO:0000256" key="4">
    <source>
        <dbReference type="ARBA" id="ARBA00022801"/>
    </source>
</evidence>
<dbReference type="Proteomes" id="UP000184188">
    <property type="component" value="Unassembled WGS sequence"/>
</dbReference>
<evidence type="ECO:0000256" key="3">
    <source>
        <dbReference type="ARBA" id="ARBA00022723"/>
    </source>
</evidence>
<dbReference type="Gene3D" id="3.60.15.10">
    <property type="entry name" value="Ribonuclease Z/Hydroxyacylglutathione hydrolase-like"/>
    <property type="match status" value="1"/>
</dbReference>
<evidence type="ECO:0000256" key="5">
    <source>
        <dbReference type="ARBA" id="ARBA00022833"/>
    </source>
</evidence>
<dbReference type="InterPro" id="IPR050662">
    <property type="entry name" value="Sec-metab_biosynth-thioest"/>
</dbReference>
<dbReference type="PANTHER" id="PTHR23131:SF3">
    <property type="entry name" value="ATROCHRYSONE CARBOXYL ACP THIOESTERASE"/>
    <property type="match status" value="1"/>
</dbReference>
<dbReference type="VEuPathDB" id="FungiDB:ASPZODRAFT_72797"/>
<dbReference type="InterPro" id="IPR047921">
    <property type="entry name" value="LACTB2-like_MBL-fold"/>
</dbReference>
<dbReference type="OrthoDB" id="17458at2759"/>
<dbReference type="RefSeq" id="XP_022578431.1">
    <property type="nucleotide sequence ID" value="XM_022729862.1"/>
</dbReference>
<keyword evidence="8" id="KW-1185">Reference proteome</keyword>
<dbReference type="GO" id="GO:0044550">
    <property type="term" value="P:secondary metabolite biosynthetic process"/>
    <property type="evidence" value="ECO:0007669"/>
    <property type="project" value="UniProtKB-ARBA"/>
</dbReference>
<comment type="similarity">
    <text evidence="2">Belongs to the metallo-beta-lactamase superfamily.</text>
</comment>
<dbReference type="SMART" id="SM00849">
    <property type="entry name" value="Lactamase_B"/>
    <property type="match status" value="1"/>
</dbReference>
<evidence type="ECO:0000313" key="7">
    <source>
        <dbReference type="EMBL" id="OJJ43921.1"/>
    </source>
</evidence>
<dbReference type="SUPFAM" id="SSF56281">
    <property type="entry name" value="Metallo-hydrolase/oxidoreductase"/>
    <property type="match status" value="1"/>
</dbReference>
<dbReference type="Pfam" id="PF00753">
    <property type="entry name" value="Lactamase_B"/>
    <property type="match status" value="1"/>
</dbReference>
<dbReference type="GeneID" id="34616326"/>
<dbReference type="CDD" id="cd07722">
    <property type="entry name" value="LACTB2-like_MBL-fold"/>
    <property type="match status" value="1"/>
</dbReference>
<evidence type="ECO:0000256" key="1">
    <source>
        <dbReference type="ARBA" id="ARBA00001947"/>
    </source>
</evidence>
<dbReference type="PANTHER" id="PTHR23131">
    <property type="entry name" value="ENDORIBONUCLEASE LACTB2"/>
    <property type="match status" value="1"/>
</dbReference>